<dbReference type="EMBL" id="BGPR01006557">
    <property type="protein sequence ID" value="GBN20029.1"/>
    <property type="molecule type" value="Genomic_DNA"/>
</dbReference>
<evidence type="ECO:0000313" key="2">
    <source>
        <dbReference type="Proteomes" id="UP000499080"/>
    </source>
</evidence>
<evidence type="ECO:0008006" key="3">
    <source>
        <dbReference type="Google" id="ProtNLM"/>
    </source>
</evidence>
<dbReference type="Proteomes" id="UP000499080">
    <property type="component" value="Unassembled WGS sequence"/>
</dbReference>
<accession>A0A4Y2LZU8</accession>
<keyword evidence="2" id="KW-1185">Reference proteome</keyword>
<dbReference type="InterPro" id="IPR036865">
    <property type="entry name" value="CRAL-TRIO_dom_sf"/>
</dbReference>
<dbReference type="OrthoDB" id="6682367at2759"/>
<comment type="caution">
    <text evidence="1">The sequence shown here is derived from an EMBL/GenBank/DDBJ whole genome shotgun (WGS) entry which is preliminary data.</text>
</comment>
<evidence type="ECO:0000313" key="1">
    <source>
        <dbReference type="EMBL" id="GBN20029.1"/>
    </source>
</evidence>
<reference evidence="1 2" key="1">
    <citation type="journal article" date="2019" name="Sci. Rep.">
        <title>Orb-weaving spider Araneus ventricosus genome elucidates the spidroin gene catalogue.</title>
        <authorList>
            <person name="Kono N."/>
            <person name="Nakamura H."/>
            <person name="Ohtoshi R."/>
            <person name="Moran D.A.P."/>
            <person name="Shinohara A."/>
            <person name="Yoshida Y."/>
            <person name="Fujiwara M."/>
            <person name="Mori M."/>
            <person name="Tomita M."/>
            <person name="Arakawa K."/>
        </authorList>
    </citation>
    <scope>NUCLEOTIDE SEQUENCE [LARGE SCALE GENOMIC DNA]</scope>
</reference>
<name>A0A4Y2LZU8_ARAVE</name>
<protein>
    <recommendedName>
        <fullName evidence="3">CRAL-TRIO domain-containing protein</fullName>
    </recommendedName>
</protein>
<dbReference type="SUPFAM" id="SSF52087">
    <property type="entry name" value="CRAL/TRIO domain"/>
    <property type="match status" value="1"/>
</dbReference>
<dbReference type="AlphaFoldDB" id="A0A4Y2LZU8"/>
<organism evidence="1 2">
    <name type="scientific">Araneus ventricosus</name>
    <name type="common">Orbweaver spider</name>
    <name type="synonym">Epeira ventricosa</name>
    <dbReference type="NCBI Taxonomy" id="182803"/>
    <lineage>
        <taxon>Eukaryota</taxon>
        <taxon>Metazoa</taxon>
        <taxon>Ecdysozoa</taxon>
        <taxon>Arthropoda</taxon>
        <taxon>Chelicerata</taxon>
        <taxon>Arachnida</taxon>
        <taxon>Araneae</taxon>
        <taxon>Araneomorphae</taxon>
        <taxon>Entelegynae</taxon>
        <taxon>Araneoidea</taxon>
        <taxon>Araneidae</taxon>
        <taxon>Araneus</taxon>
    </lineage>
</organism>
<gene>
    <name evidence="1" type="ORF">AVEN_15210_1</name>
</gene>
<proteinExistence type="predicted"/>
<sequence>MTTDRDDKFGLLGDKMKVAFHDSSDEALLGDFNASILPTEFGGTMGPLSKVSEECIKELEDFIPTLQASNHYFKRIDTVPFPDS</sequence>